<name>A0A1S2LX16_9BACI</name>
<comment type="similarity">
    <text evidence="2 12">Belongs to the tRNA nucleotidyltransferase/poly(A) polymerase family.</text>
</comment>
<dbReference type="SUPFAM" id="SSF81891">
    <property type="entry name" value="Poly A polymerase C-terminal region-like"/>
    <property type="match status" value="1"/>
</dbReference>
<feature type="domain" description="CBS" evidence="13">
    <location>
        <begin position="314"/>
        <end position="372"/>
    </location>
</feature>
<dbReference type="AlphaFoldDB" id="A0A1S2LX16"/>
<dbReference type="Pfam" id="PF01368">
    <property type="entry name" value="DHH"/>
    <property type="match status" value="1"/>
</dbReference>
<dbReference type="Gene3D" id="3.10.580.10">
    <property type="entry name" value="CBS-domain"/>
    <property type="match status" value="1"/>
</dbReference>
<evidence type="ECO:0000313" key="15">
    <source>
        <dbReference type="Proteomes" id="UP000180098"/>
    </source>
</evidence>
<comment type="caution">
    <text evidence="14">The sequence shown here is derived from an EMBL/GenBank/DDBJ whole genome shotgun (WGS) entry which is preliminary data.</text>
</comment>
<dbReference type="InterPro" id="IPR000644">
    <property type="entry name" value="CBS_dom"/>
</dbReference>
<dbReference type="PANTHER" id="PTHR47788">
    <property type="entry name" value="POLYA POLYMERASE"/>
    <property type="match status" value="1"/>
</dbReference>
<feature type="domain" description="CBS" evidence="13">
    <location>
        <begin position="376"/>
        <end position="432"/>
    </location>
</feature>
<dbReference type="CDD" id="cd04595">
    <property type="entry name" value="CBS_pair_DHH_polyA_Pol_assoc"/>
    <property type="match status" value="1"/>
</dbReference>
<dbReference type="Pfam" id="PF12627">
    <property type="entry name" value="PolyA_pol_RNAbd"/>
    <property type="match status" value="1"/>
</dbReference>
<dbReference type="InterPro" id="IPR002646">
    <property type="entry name" value="PolA_pol_head_dom"/>
</dbReference>
<keyword evidence="6" id="KW-0548">Nucleotidyltransferase</keyword>
<keyword evidence="4 12" id="KW-0808">Transferase</keyword>
<dbReference type="InterPro" id="IPR001667">
    <property type="entry name" value="DDH_dom"/>
</dbReference>
<dbReference type="GO" id="GO:0000049">
    <property type="term" value="F:tRNA binding"/>
    <property type="evidence" value="ECO:0007669"/>
    <property type="project" value="UniProtKB-KW"/>
</dbReference>
<keyword evidence="11" id="KW-0129">CBS domain</keyword>
<evidence type="ECO:0000256" key="3">
    <source>
        <dbReference type="ARBA" id="ARBA00022555"/>
    </source>
</evidence>
<evidence type="ECO:0000256" key="4">
    <source>
        <dbReference type="ARBA" id="ARBA00022679"/>
    </source>
</evidence>
<evidence type="ECO:0000256" key="5">
    <source>
        <dbReference type="ARBA" id="ARBA00022694"/>
    </source>
</evidence>
<evidence type="ECO:0000256" key="2">
    <source>
        <dbReference type="ARBA" id="ARBA00007265"/>
    </source>
</evidence>
<evidence type="ECO:0000256" key="10">
    <source>
        <dbReference type="ARBA" id="ARBA00022884"/>
    </source>
</evidence>
<evidence type="ECO:0000256" key="9">
    <source>
        <dbReference type="ARBA" id="ARBA00022842"/>
    </source>
</evidence>
<dbReference type="GO" id="GO:0046872">
    <property type="term" value="F:metal ion binding"/>
    <property type="evidence" value="ECO:0007669"/>
    <property type="project" value="UniProtKB-KW"/>
</dbReference>
<keyword evidence="9" id="KW-0460">Magnesium</keyword>
<dbReference type="Pfam" id="PF00571">
    <property type="entry name" value="CBS"/>
    <property type="match status" value="2"/>
</dbReference>
<evidence type="ECO:0000256" key="7">
    <source>
        <dbReference type="ARBA" id="ARBA00022723"/>
    </source>
</evidence>
<comment type="cofactor">
    <cofactor evidence="1">
        <name>Mg(2+)</name>
        <dbReference type="ChEBI" id="CHEBI:18420"/>
    </cofactor>
</comment>
<dbReference type="GO" id="GO:0008033">
    <property type="term" value="P:tRNA processing"/>
    <property type="evidence" value="ECO:0007669"/>
    <property type="project" value="UniProtKB-KW"/>
</dbReference>
<dbReference type="InterPro" id="IPR032828">
    <property type="entry name" value="PolyA_RNA-bd"/>
</dbReference>
<dbReference type="PROSITE" id="PS51371">
    <property type="entry name" value="CBS"/>
    <property type="match status" value="2"/>
</dbReference>
<dbReference type="Gene3D" id="3.30.460.10">
    <property type="entry name" value="Beta Polymerase, domain 2"/>
    <property type="match status" value="1"/>
</dbReference>
<evidence type="ECO:0000256" key="11">
    <source>
        <dbReference type="PROSITE-ProRule" id="PRU00703"/>
    </source>
</evidence>
<reference evidence="14 15" key="1">
    <citation type="submission" date="2016-10" db="EMBL/GenBank/DDBJ databases">
        <title>Draft genome sequences of four alkaliphilic bacteria belonging to the Anaerobacillus genus.</title>
        <authorList>
            <person name="Bassil N.M."/>
            <person name="Lloyd J.R."/>
        </authorList>
    </citation>
    <scope>NUCLEOTIDE SEQUENCE [LARGE SCALE GENOMIC DNA]</scope>
    <source>
        <strain evidence="14 15">DSM 15340</strain>
    </source>
</reference>
<dbReference type="SUPFAM" id="SSF81301">
    <property type="entry name" value="Nucleotidyltransferase"/>
    <property type="match status" value="1"/>
</dbReference>
<gene>
    <name evidence="14" type="ORF">BKP35_04255</name>
</gene>
<evidence type="ECO:0000256" key="6">
    <source>
        <dbReference type="ARBA" id="ARBA00022695"/>
    </source>
</evidence>
<organism evidence="14 15">
    <name type="scientific">Anaerobacillus arseniciselenatis</name>
    <dbReference type="NCBI Taxonomy" id="85682"/>
    <lineage>
        <taxon>Bacteria</taxon>
        <taxon>Bacillati</taxon>
        <taxon>Bacillota</taxon>
        <taxon>Bacilli</taxon>
        <taxon>Bacillales</taxon>
        <taxon>Bacillaceae</taxon>
        <taxon>Anaerobacillus</taxon>
    </lineage>
</organism>
<keyword evidence="10 12" id="KW-0694">RNA-binding</keyword>
<evidence type="ECO:0000256" key="12">
    <source>
        <dbReference type="RuleBase" id="RU003953"/>
    </source>
</evidence>
<dbReference type="InterPro" id="IPR043519">
    <property type="entry name" value="NT_sf"/>
</dbReference>
<dbReference type="SUPFAM" id="SSF54631">
    <property type="entry name" value="CBS-domain pair"/>
    <property type="match status" value="1"/>
</dbReference>
<dbReference type="InterPro" id="IPR052390">
    <property type="entry name" value="tRNA_nt/polyA_polymerase"/>
</dbReference>
<evidence type="ECO:0000313" key="14">
    <source>
        <dbReference type="EMBL" id="OIJ16197.1"/>
    </source>
</evidence>
<protein>
    <recommendedName>
        <fullName evidence="13">CBS domain-containing protein</fullName>
    </recommendedName>
</protein>
<dbReference type="CDD" id="cd05398">
    <property type="entry name" value="NT_ClassII-CCAase"/>
    <property type="match status" value="1"/>
</dbReference>
<dbReference type="Gene3D" id="3.90.1640.10">
    <property type="entry name" value="inorganic pyrophosphatase (n-terminal core)"/>
    <property type="match status" value="1"/>
</dbReference>
<evidence type="ECO:0000259" key="13">
    <source>
        <dbReference type="PROSITE" id="PS51371"/>
    </source>
</evidence>
<dbReference type="InterPro" id="IPR003156">
    <property type="entry name" value="DHHA1_dom"/>
</dbReference>
<dbReference type="Gene3D" id="1.10.3090.10">
    <property type="entry name" value="cca-adding enzyme, domain 2"/>
    <property type="match status" value="1"/>
</dbReference>
<dbReference type="RefSeq" id="WP_071312122.1">
    <property type="nucleotide sequence ID" value="NZ_MLQQ01000001.1"/>
</dbReference>
<keyword evidence="7" id="KW-0479">Metal-binding</keyword>
<keyword evidence="3" id="KW-0820">tRNA-binding</keyword>
<keyword evidence="15" id="KW-1185">Reference proteome</keyword>
<dbReference type="GO" id="GO:0000166">
    <property type="term" value="F:nucleotide binding"/>
    <property type="evidence" value="ECO:0007669"/>
    <property type="project" value="UniProtKB-KW"/>
</dbReference>
<dbReference type="SMART" id="SM00116">
    <property type="entry name" value="CBS"/>
    <property type="match status" value="2"/>
</dbReference>
<dbReference type="OrthoDB" id="9805698at2"/>
<dbReference type="InterPro" id="IPR038763">
    <property type="entry name" value="DHH_sf"/>
</dbReference>
<proteinExistence type="inferred from homology"/>
<dbReference type="Gene3D" id="3.10.310.30">
    <property type="match status" value="1"/>
</dbReference>
<keyword evidence="5" id="KW-0819">tRNA processing</keyword>
<evidence type="ECO:0000256" key="8">
    <source>
        <dbReference type="ARBA" id="ARBA00022741"/>
    </source>
</evidence>
<dbReference type="Pfam" id="PF02272">
    <property type="entry name" value="DHHA1"/>
    <property type="match status" value="1"/>
</dbReference>
<dbReference type="EMBL" id="MLQQ01000001">
    <property type="protein sequence ID" value="OIJ16197.1"/>
    <property type="molecule type" value="Genomic_DNA"/>
</dbReference>
<dbReference type="InterPro" id="IPR046342">
    <property type="entry name" value="CBS_dom_sf"/>
</dbReference>
<dbReference type="GO" id="GO:0016779">
    <property type="term" value="F:nucleotidyltransferase activity"/>
    <property type="evidence" value="ECO:0007669"/>
    <property type="project" value="UniProtKB-KW"/>
</dbReference>
<dbReference type="PANTHER" id="PTHR47788:SF1">
    <property type="entry name" value="A-ADDING TRNA NUCLEOTIDYLTRANSFERASE"/>
    <property type="match status" value="1"/>
</dbReference>
<accession>A0A1S2LX16</accession>
<keyword evidence="8" id="KW-0547">Nucleotide-binding</keyword>
<dbReference type="Proteomes" id="UP000180098">
    <property type="component" value="Unassembled WGS sequence"/>
</dbReference>
<dbReference type="Pfam" id="PF01743">
    <property type="entry name" value="PolyA_pol"/>
    <property type="match status" value="1"/>
</dbReference>
<sequence length="859" mass="97327">MQVIISHVNLDFDGLASMVAAKKLYPQAKLILPSKQGKTVERFLAIYRDSLNLYHPNEINWQEVRTVIMVDIASLQRTGDVAKYINDEEVEFIVYDHHEESDHNVQAKLAKIEKVGATVTLILEKIKMKNISITSFEATIFALGLYTDTGSFTYLSTTSRDLKMASYLIENGANLQVITKFSESPLQEEEQQLLQCLIQQSEEHYIDGIDILIASHQQNEYIGGLAFLSRKALEMTGTDALIFVVEMGKRIFIVGRSTSERIDILPLVKKLGGGGHKKAASAMVKDGNFHEVLTTVRDDIYQVVKPAITAKDIMTSPVKVVSTKTSIEDAGKMMLRYGHTGFPVLENEKLVGVISRRDVDKAKHHGLGHAPVKGYMSTNPITIDAAMSLEEVQHLMIDENVGRLPVKDNEEIIGIISRTNVIEALHGEQLNTAGKVHLDRPLEITLIDRMKNFLSIENLQLLKQIGKLADQINYSAYIIGGIVRDLIIGRTNEDIDIVVEGNGIDFANLLAENLGGTVRCHEKFATATWKHPSRLKIDITSARTEYYDYPAALPNVEMSSLKEDLFRRDFTINAMAIQINEDHFGKLIDYFHGFNDIKQNKIKVLYNLSFVEDPTRILRAVRFEQRFNFKMDQQTFDLAMISADKIASTSKPRIAHELSILLKEKHPVESLVRLGEIGIIRYLIGTHSFNVQKLKTFKSLVDEIVPLQQNQNSETWVCYLVILFSETENEIELVKDYCLNNESLKVTDQIVELLDDNQNFLKEDTLGAIHHSLKNYQTESIICYIALMQLQECFANKLKKYLQNRTQIPKLIDGNDLLNLNIEKGPLFAKILLEIECAYLNQEIHSKEDAISKVKREYL</sequence>
<dbReference type="SUPFAM" id="SSF64182">
    <property type="entry name" value="DHH phosphoesterases"/>
    <property type="match status" value="1"/>
</dbReference>
<evidence type="ECO:0000256" key="1">
    <source>
        <dbReference type="ARBA" id="ARBA00001946"/>
    </source>
</evidence>